<name>A0A7W5ZS25_9BACT</name>
<comment type="caution">
    <text evidence="1">The sequence shown here is derived from an EMBL/GenBank/DDBJ whole genome shotgun (WGS) entry which is preliminary data.</text>
</comment>
<sequence length="210" mass="23900">MKRLLFVFWVVATTALGQANDKEIAYEQVVMQRAQKIVAALQLPDSAQFKRVSHRVAKQYLDLNTLHEGVKAAKKTLTDPSEEKTKQLEAETNAQLGQLHKNYLADLAKELTPAQVDQVKDGMTYGVLPKTYRGYQEMLPDLTETQKVQILTWLTEARELAMDADTSEKKHAWFGKYKGKINNYLSAQGIDMKKAGQDWEKRIKEAKNKS</sequence>
<dbReference type="Proteomes" id="UP000541352">
    <property type="component" value="Unassembled WGS sequence"/>
</dbReference>
<dbReference type="AlphaFoldDB" id="A0A7W5ZS25"/>
<protein>
    <recommendedName>
        <fullName evidence="3">DUF3826 domain-containing protein</fullName>
    </recommendedName>
</protein>
<accession>A0A7W5ZS25</accession>
<organism evidence="1 2">
    <name type="scientific">Runella defluvii</name>
    <dbReference type="NCBI Taxonomy" id="370973"/>
    <lineage>
        <taxon>Bacteria</taxon>
        <taxon>Pseudomonadati</taxon>
        <taxon>Bacteroidota</taxon>
        <taxon>Cytophagia</taxon>
        <taxon>Cytophagales</taxon>
        <taxon>Spirosomataceae</taxon>
        <taxon>Runella</taxon>
    </lineage>
</organism>
<dbReference type="Pfam" id="PF12875">
    <property type="entry name" value="DUF3826"/>
    <property type="match status" value="1"/>
</dbReference>
<gene>
    <name evidence="1" type="ORF">FHS57_004542</name>
</gene>
<evidence type="ECO:0000313" key="2">
    <source>
        <dbReference type="Proteomes" id="UP000541352"/>
    </source>
</evidence>
<reference evidence="1 2" key="1">
    <citation type="submission" date="2020-08" db="EMBL/GenBank/DDBJ databases">
        <title>Genomic Encyclopedia of Type Strains, Phase IV (KMG-IV): sequencing the most valuable type-strain genomes for metagenomic binning, comparative biology and taxonomic classification.</title>
        <authorList>
            <person name="Goeker M."/>
        </authorList>
    </citation>
    <scope>NUCLEOTIDE SEQUENCE [LARGE SCALE GENOMIC DNA]</scope>
    <source>
        <strain evidence="1 2">DSM 17976</strain>
    </source>
</reference>
<evidence type="ECO:0008006" key="3">
    <source>
        <dbReference type="Google" id="ProtNLM"/>
    </source>
</evidence>
<dbReference type="RefSeq" id="WP_183977538.1">
    <property type="nucleotide sequence ID" value="NZ_JACIBY010000011.1"/>
</dbReference>
<proteinExistence type="predicted"/>
<dbReference type="InterPro" id="IPR024284">
    <property type="entry name" value="DUF3826"/>
</dbReference>
<dbReference type="EMBL" id="JACIBY010000011">
    <property type="protein sequence ID" value="MBB3840522.1"/>
    <property type="molecule type" value="Genomic_DNA"/>
</dbReference>
<evidence type="ECO:0000313" key="1">
    <source>
        <dbReference type="EMBL" id="MBB3840522.1"/>
    </source>
</evidence>
<keyword evidence="2" id="KW-1185">Reference proteome</keyword>